<dbReference type="Proteomes" id="UP001151699">
    <property type="component" value="Chromosome A"/>
</dbReference>
<evidence type="ECO:0000313" key="10">
    <source>
        <dbReference type="EMBL" id="KAJ6647530.1"/>
    </source>
</evidence>
<evidence type="ECO:0000256" key="8">
    <source>
        <dbReference type="SAM" id="SignalP"/>
    </source>
</evidence>
<keyword evidence="2 8" id="KW-0732">Signal</keyword>
<dbReference type="GO" id="GO:0016042">
    <property type="term" value="P:lipid catabolic process"/>
    <property type="evidence" value="ECO:0007669"/>
    <property type="project" value="UniProtKB-KW"/>
</dbReference>
<feature type="non-terminal residue" evidence="10">
    <location>
        <position position="390"/>
    </location>
</feature>
<evidence type="ECO:0000259" key="9">
    <source>
        <dbReference type="Pfam" id="PF04083"/>
    </source>
</evidence>
<sequence length="390" mass="44190">MYVKALAFFVCLYINYTLQNITGDPDPITTIIQNDGYPAEFYEVTSIDDYIISLHRIPPKALTSKVVFLMHGMLVSAADFLVLGSGQNKALAYALSEAGYDVWLGNARGTKFSRKHASITANDDEYWEFSWHEIGIYDLPAFIDAVLAKTGQKSLHLIAHSQGTTSFFVMLSVRPEYNEKIRMFHGMSPAMRISHPSHVLQFFAANADEIEMALSMFNIVEFPSSISEGENVATMFCKEDSPFAPLCGNLIFAFVGKNAKQFNGTLVGSVLKNTPAGMSMKQLYHYLQLINSKKFQFYDFKKEGNLAKYKSLTAPEYQTSNIKVKMQILYGTHDLVTTPEDVEQIIQYFGDQVVDIVKIEDWNHIDFVYGKDANKMVYQKIIELMRKHEI</sequence>
<name>A0A9Q0S8V2_9DIPT</name>
<dbReference type="InterPro" id="IPR006693">
    <property type="entry name" value="AB_hydrolase_lipase"/>
</dbReference>
<feature type="domain" description="Partial AB-hydrolase lipase" evidence="9">
    <location>
        <begin position="28"/>
        <end position="82"/>
    </location>
</feature>
<evidence type="ECO:0000256" key="3">
    <source>
        <dbReference type="ARBA" id="ARBA00022801"/>
    </source>
</evidence>
<protein>
    <submittedName>
        <fullName evidence="10">Lipase 3</fullName>
    </submittedName>
</protein>
<proteinExistence type="inferred from homology"/>
<organism evidence="10 11">
    <name type="scientific">Pseudolycoriella hygida</name>
    <dbReference type="NCBI Taxonomy" id="35572"/>
    <lineage>
        <taxon>Eukaryota</taxon>
        <taxon>Metazoa</taxon>
        <taxon>Ecdysozoa</taxon>
        <taxon>Arthropoda</taxon>
        <taxon>Hexapoda</taxon>
        <taxon>Insecta</taxon>
        <taxon>Pterygota</taxon>
        <taxon>Neoptera</taxon>
        <taxon>Endopterygota</taxon>
        <taxon>Diptera</taxon>
        <taxon>Nematocera</taxon>
        <taxon>Sciaroidea</taxon>
        <taxon>Sciaridae</taxon>
        <taxon>Pseudolycoriella</taxon>
    </lineage>
</organism>
<comment type="caution">
    <text evidence="10">The sequence shown here is derived from an EMBL/GenBank/DDBJ whole genome shotgun (WGS) entry which is preliminary data.</text>
</comment>
<dbReference type="InterPro" id="IPR025483">
    <property type="entry name" value="Lipase_euk"/>
</dbReference>
<evidence type="ECO:0000256" key="7">
    <source>
        <dbReference type="PIRSR" id="PIRSR000862-1"/>
    </source>
</evidence>
<keyword evidence="4" id="KW-0442">Lipid degradation</keyword>
<dbReference type="Gene3D" id="3.40.50.1820">
    <property type="entry name" value="alpha/beta hydrolase"/>
    <property type="match status" value="1"/>
</dbReference>
<dbReference type="PANTHER" id="PTHR11005">
    <property type="entry name" value="LYSOSOMAL ACID LIPASE-RELATED"/>
    <property type="match status" value="1"/>
</dbReference>
<comment type="similarity">
    <text evidence="1">Belongs to the AB hydrolase superfamily. Lipase family.</text>
</comment>
<feature type="chain" id="PRO_5040205064" evidence="8">
    <location>
        <begin position="24"/>
        <end position="390"/>
    </location>
</feature>
<dbReference type="AlphaFoldDB" id="A0A9Q0S8V2"/>
<dbReference type="InterPro" id="IPR029058">
    <property type="entry name" value="AB_hydrolase_fold"/>
</dbReference>
<dbReference type="FunFam" id="3.40.50.1820:FF:000057">
    <property type="entry name" value="Lipase"/>
    <property type="match status" value="1"/>
</dbReference>
<reference evidence="10" key="1">
    <citation type="submission" date="2022-07" db="EMBL/GenBank/DDBJ databases">
        <authorList>
            <person name="Trinca V."/>
            <person name="Uliana J.V.C."/>
            <person name="Torres T.T."/>
            <person name="Ward R.J."/>
            <person name="Monesi N."/>
        </authorList>
    </citation>
    <scope>NUCLEOTIDE SEQUENCE</scope>
    <source>
        <strain evidence="10">HSMRA1968</strain>
        <tissue evidence="10">Whole embryos</tissue>
    </source>
</reference>
<evidence type="ECO:0000256" key="6">
    <source>
        <dbReference type="ARBA" id="ARBA00023180"/>
    </source>
</evidence>
<feature type="active site" description="Charge relay system" evidence="7">
    <location>
        <position position="334"/>
    </location>
</feature>
<evidence type="ECO:0000256" key="2">
    <source>
        <dbReference type="ARBA" id="ARBA00022729"/>
    </source>
</evidence>
<evidence type="ECO:0000256" key="5">
    <source>
        <dbReference type="ARBA" id="ARBA00023098"/>
    </source>
</evidence>
<feature type="active site" description="Nucleophile" evidence="7">
    <location>
        <position position="161"/>
    </location>
</feature>
<gene>
    <name evidence="10" type="primary">Lip3_7</name>
    <name evidence="10" type="ORF">Bhyg_02753</name>
</gene>
<dbReference type="OrthoDB" id="9974421at2759"/>
<dbReference type="SUPFAM" id="SSF53474">
    <property type="entry name" value="alpha/beta-Hydrolases"/>
    <property type="match status" value="1"/>
</dbReference>
<accession>A0A9Q0S8V2</accession>
<keyword evidence="5" id="KW-0443">Lipid metabolism</keyword>
<keyword evidence="6" id="KW-0325">Glycoprotein</keyword>
<evidence type="ECO:0000256" key="1">
    <source>
        <dbReference type="ARBA" id="ARBA00010701"/>
    </source>
</evidence>
<feature type="signal peptide" evidence="8">
    <location>
        <begin position="1"/>
        <end position="23"/>
    </location>
</feature>
<feature type="active site" description="Charge relay system" evidence="7">
    <location>
        <position position="364"/>
    </location>
</feature>
<dbReference type="GO" id="GO:0016788">
    <property type="term" value="F:hydrolase activity, acting on ester bonds"/>
    <property type="evidence" value="ECO:0007669"/>
    <property type="project" value="InterPro"/>
</dbReference>
<dbReference type="Pfam" id="PF04083">
    <property type="entry name" value="Abhydro_lipase"/>
    <property type="match status" value="1"/>
</dbReference>
<evidence type="ECO:0000313" key="11">
    <source>
        <dbReference type="Proteomes" id="UP001151699"/>
    </source>
</evidence>
<dbReference type="PIRSF" id="PIRSF000862">
    <property type="entry name" value="Steryl_ester_lip"/>
    <property type="match status" value="1"/>
</dbReference>
<keyword evidence="11" id="KW-1185">Reference proteome</keyword>
<keyword evidence="3" id="KW-0378">Hydrolase</keyword>
<evidence type="ECO:0000256" key="4">
    <source>
        <dbReference type="ARBA" id="ARBA00022963"/>
    </source>
</evidence>
<dbReference type="EMBL" id="WJQU01000001">
    <property type="protein sequence ID" value="KAJ6647530.1"/>
    <property type="molecule type" value="Genomic_DNA"/>
</dbReference>